<organism evidence="1 2">
    <name type="scientific">Rhodobium gokarnense</name>
    <dbReference type="NCBI Taxonomy" id="364296"/>
    <lineage>
        <taxon>Bacteria</taxon>
        <taxon>Pseudomonadati</taxon>
        <taxon>Pseudomonadota</taxon>
        <taxon>Alphaproteobacteria</taxon>
        <taxon>Hyphomicrobiales</taxon>
        <taxon>Rhodobiaceae</taxon>
        <taxon>Rhodobium</taxon>
    </lineage>
</organism>
<keyword evidence="2" id="KW-1185">Reference proteome</keyword>
<dbReference type="EMBL" id="JAOQNS010000003">
    <property type="protein sequence ID" value="MCW2306991.1"/>
    <property type="molecule type" value="Genomic_DNA"/>
</dbReference>
<gene>
    <name evidence="1" type="ORF">M2319_001313</name>
</gene>
<sequence length="132" mass="15014">MERTPSRPSLEKPVYGKIMETGEIFRGVARDSRGRRGRVRLMSSFFDLCTGTYKYQRVSGTAELRCRSGRRARLFFVFHDGTGVGCAKVSKTETLRFSFGRNAEKDQLNLKMDCFWESERPWPPFGGSAGAE</sequence>
<protein>
    <submittedName>
        <fullName evidence="1">Uncharacterized protein</fullName>
    </submittedName>
</protein>
<name>A0ABT3H9L9_9HYPH</name>
<evidence type="ECO:0000313" key="2">
    <source>
        <dbReference type="Proteomes" id="UP001209755"/>
    </source>
</evidence>
<comment type="caution">
    <text evidence="1">The sequence shown here is derived from an EMBL/GenBank/DDBJ whole genome shotgun (WGS) entry which is preliminary data.</text>
</comment>
<proteinExistence type="predicted"/>
<accession>A0ABT3H9L9</accession>
<reference evidence="2" key="1">
    <citation type="submission" date="2023-07" db="EMBL/GenBank/DDBJ databases">
        <title>Genome sequencing of Purple Non-Sulfur Bacteria from various extreme environments.</title>
        <authorList>
            <person name="Mayer M."/>
        </authorList>
    </citation>
    <scope>NUCLEOTIDE SEQUENCE [LARGE SCALE GENOMIC DNA]</scope>
    <source>
        <strain evidence="2">DSM 17935</strain>
    </source>
</reference>
<dbReference type="RefSeq" id="WP_264600648.1">
    <property type="nucleotide sequence ID" value="NZ_JAOQNS010000003.1"/>
</dbReference>
<evidence type="ECO:0000313" key="1">
    <source>
        <dbReference type="EMBL" id="MCW2306991.1"/>
    </source>
</evidence>
<dbReference type="Proteomes" id="UP001209755">
    <property type="component" value="Unassembled WGS sequence"/>
</dbReference>